<dbReference type="EMBL" id="GGEC01059293">
    <property type="protein sequence ID" value="MBX39777.1"/>
    <property type="molecule type" value="Transcribed_RNA"/>
</dbReference>
<accession>A0A2P2NBC8</accession>
<organism evidence="1">
    <name type="scientific">Rhizophora mucronata</name>
    <name type="common">Asiatic mangrove</name>
    <dbReference type="NCBI Taxonomy" id="61149"/>
    <lineage>
        <taxon>Eukaryota</taxon>
        <taxon>Viridiplantae</taxon>
        <taxon>Streptophyta</taxon>
        <taxon>Embryophyta</taxon>
        <taxon>Tracheophyta</taxon>
        <taxon>Spermatophyta</taxon>
        <taxon>Magnoliopsida</taxon>
        <taxon>eudicotyledons</taxon>
        <taxon>Gunneridae</taxon>
        <taxon>Pentapetalae</taxon>
        <taxon>rosids</taxon>
        <taxon>fabids</taxon>
        <taxon>Malpighiales</taxon>
        <taxon>Rhizophoraceae</taxon>
        <taxon>Rhizophora</taxon>
    </lineage>
</organism>
<name>A0A2P2NBC8_RHIMU</name>
<evidence type="ECO:0000313" key="1">
    <source>
        <dbReference type="EMBL" id="MBX39777.1"/>
    </source>
</evidence>
<reference evidence="1" key="1">
    <citation type="submission" date="2018-02" db="EMBL/GenBank/DDBJ databases">
        <title>Rhizophora mucronata_Transcriptome.</title>
        <authorList>
            <person name="Meera S.P."/>
            <person name="Sreeshan A."/>
            <person name="Augustine A."/>
        </authorList>
    </citation>
    <scope>NUCLEOTIDE SEQUENCE</scope>
    <source>
        <tissue evidence="1">Leaf</tissue>
    </source>
</reference>
<protein>
    <submittedName>
        <fullName evidence="1">Uncharacterized protein</fullName>
    </submittedName>
</protein>
<dbReference type="AlphaFoldDB" id="A0A2P2NBC8"/>
<sequence>MAFPVSFALKFIYVVRLEDGISWRMCCKGKFVFILSCTAVPHS</sequence>
<proteinExistence type="predicted"/>